<keyword evidence="2" id="KW-0472">Membrane</keyword>
<organism evidence="3 4">
    <name type="scientific">Mycena alexandri</name>
    <dbReference type="NCBI Taxonomy" id="1745969"/>
    <lineage>
        <taxon>Eukaryota</taxon>
        <taxon>Fungi</taxon>
        <taxon>Dikarya</taxon>
        <taxon>Basidiomycota</taxon>
        <taxon>Agaricomycotina</taxon>
        <taxon>Agaricomycetes</taxon>
        <taxon>Agaricomycetidae</taxon>
        <taxon>Agaricales</taxon>
        <taxon>Marasmiineae</taxon>
        <taxon>Mycenaceae</taxon>
        <taxon>Mycena</taxon>
    </lineage>
</organism>
<feature type="compositionally biased region" description="Polar residues" evidence="1">
    <location>
        <begin position="110"/>
        <end position="120"/>
    </location>
</feature>
<evidence type="ECO:0000256" key="1">
    <source>
        <dbReference type="SAM" id="MobiDB-lite"/>
    </source>
</evidence>
<sequence>MERRVVACSRMLETARASVEVGPPHITQGSEPCADVECSPTFPSPFEPGANRKRGRLGVFPLAFLSLSFFFLAVLGGAYPYLWRRVGHGFVHGYSPADFPWSPPPPLSRAGSTRPPSSVGTKMWMRRGGGEGRGGGAETYTVSRVRCLPPGAGSENGRHAHCSTGGGNAGARGAMACTPLHARSFTFTPRRRRLRLDAAGLGKVRNEDKMGRRYARESTGLFEAPLSRVRCTVCYTGALLSVSREDLGEEGKETLLEFAPDFSSY</sequence>
<accession>A0AAD6SM35</accession>
<keyword evidence="2" id="KW-0812">Transmembrane</keyword>
<evidence type="ECO:0000256" key="2">
    <source>
        <dbReference type="SAM" id="Phobius"/>
    </source>
</evidence>
<dbReference type="EMBL" id="JARJCM010000093">
    <property type="protein sequence ID" value="KAJ7030223.1"/>
    <property type="molecule type" value="Genomic_DNA"/>
</dbReference>
<name>A0AAD6SM35_9AGAR</name>
<gene>
    <name evidence="3" type="ORF">C8F04DRAFT_1367968</name>
</gene>
<dbReference type="Proteomes" id="UP001218188">
    <property type="component" value="Unassembled WGS sequence"/>
</dbReference>
<evidence type="ECO:0000313" key="4">
    <source>
        <dbReference type="Proteomes" id="UP001218188"/>
    </source>
</evidence>
<proteinExistence type="predicted"/>
<reference evidence="3" key="1">
    <citation type="submission" date="2023-03" db="EMBL/GenBank/DDBJ databases">
        <title>Massive genome expansion in bonnet fungi (Mycena s.s.) driven by repeated elements and novel gene families across ecological guilds.</title>
        <authorList>
            <consortium name="Lawrence Berkeley National Laboratory"/>
            <person name="Harder C.B."/>
            <person name="Miyauchi S."/>
            <person name="Viragh M."/>
            <person name="Kuo A."/>
            <person name="Thoen E."/>
            <person name="Andreopoulos B."/>
            <person name="Lu D."/>
            <person name="Skrede I."/>
            <person name="Drula E."/>
            <person name="Henrissat B."/>
            <person name="Morin E."/>
            <person name="Kohler A."/>
            <person name="Barry K."/>
            <person name="LaButti K."/>
            <person name="Morin E."/>
            <person name="Salamov A."/>
            <person name="Lipzen A."/>
            <person name="Mereny Z."/>
            <person name="Hegedus B."/>
            <person name="Baldrian P."/>
            <person name="Stursova M."/>
            <person name="Weitz H."/>
            <person name="Taylor A."/>
            <person name="Grigoriev I.V."/>
            <person name="Nagy L.G."/>
            <person name="Martin F."/>
            <person name="Kauserud H."/>
        </authorList>
    </citation>
    <scope>NUCLEOTIDE SEQUENCE</scope>
    <source>
        <strain evidence="3">CBHHK200</strain>
    </source>
</reference>
<feature type="transmembrane region" description="Helical" evidence="2">
    <location>
        <begin position="62"/>
        <end position="83"/>
    </location>
</feature>
<protein>
    <submittedName>
        <fullName evidence="3">Uncharacterized protein</fullName>
    </submittedName>
</protein>
<feature type="region of interest" description="Disordered" evidence="1">
    <location>
        <begin position="105"/>
        <end position="138"/>
    </location>
</feature>
<keyword evidence="4" id="KW-1185">Reference proteome</keyword>
<keyword evidence="2" id="KW-1133">Transmembrane helix</keyword>
<comment type="caution">
    <text evidence="3">The sequence shown here is derived from an EMBL/GenBank/DDBJ whole genome shotgun (WGS) entry which is preliminary data.</text>
</comment>
<evidence type="ECO:0000313" key="3">
    <source>
        <dbReference type="EMBL" id="KAJ7030223.1"/>
    </source>
</evidence>
<dbReference type="AlphaFoldDB" id="A0AAD6SM35"/>